<keyword evidence="3" id="KW-1185">Reference proteome</keyword>
<protein>
    <submittedName>
        <fullName evidence="2">Uncharacterized protein</fullName>
    </submittedName>
</protein>
<accession>A0AAD7HL25</accession>
<dbReference type="EMBL" id="JARKIB010000212">
    <property type="protein sequence ID" value="KAJ7723217.1"/>
    <property type="molecule type" value="Genomic_DNA"/>
</dbReference>
<evidence type="ECO:0000313" key="3">
    <source>
        <dbReference type="Proteomes" id="UP001215598"/>
    </source>
</evidence>
<dbReference type="Proteomes" id="UP001215598">
    <property type="component" value="Unassembled WGS sequence"/>
</dbReference>
<organism evidence="2 3">
    <name type="scientific">Mycena metata</name>
    <dbReference type="NCBI Taxonomy" id="1033252"/>
    <lineage>
        <taxon>Eukaryota</taxon>
        <taxon>Fungi</taxon>
        <taxon>Dikarya</taxon>
        <taxon>Basidiomycota</taxon>
        <taxon>Agaricomycotina</taxon>
        <taxon>Agaricomycetes</taxon>
        <taxon>Agaricomycetidae</taxon>
        <taxon>Agaricales</taxon>
        <taxon>Marasmiineae</taxon>
        <taxon>Mycenaceae</taxon>
        <taxon>Mycena</taxon>
    </lineage>
</organism>
<gene>
    <name evidence="2" type="ORF">B0H16DRAFT_1895864</name>
</gene>
<sequence length="295" mass="32260">MSSTHPLISATAHPALDRIAQIDSATAAARTEIEGLVRQLAAVSSERDQSRQAVQEQTIRTQHAENTIRRMIATLREERKTAGEQTRAVLDTAARERAAREKIQTLFDNMRKAEPANAAREARIHAQETALAAREVQVRAAEEALRADREHFAEGLNNVQKLMRDTAHVQAQRLSVSRNQDTPLETPAPVHVGNIPAQSLLPAGAARKRDRQEDEEDEKEVGSKLHGPSKKPTIQDSGSAFDVSDKVNLGSSLRRSTRPRSSASGSVRTLRANAKGHHESWDVVLRAAKARGSAG</sequence>
<comment type="caution">
    <text evidence="2">The sequence shown here is derived from an EMBL/GenBank/DDBJ whole genome shotgun (WGS) entry which is preliminary data.</text>
</comment>
<feature type="non-terminal residue" evidence="2">
    <location>
        <position position="1"/>
    </location>
</feature>
<name>A0AAD7HL25_9AGAR</name>
<evidence type="ECO:0000256" key="1">
    <source>
        <dbReference type="SAM" id="MobiDB-lite"/>
    </source>
</evidence>
<proteinExistence type="predicted"/>
<reference evidence="2" key="1">
    <citation type="submission" date="2023-03" db="EMBL/GenBank/DDBJ databases">
        <title>Massive genome expansion in bonnet fungi (Mycena s.s.) driven by repeated elements and novel gene families across ecological guilds.</title>
        <authorList>
            <consortium name="Lawrence Berkeley National Laboratory"/>
            <person name="Harder C.B."/>
            <person name="Miyauchi S."/>
            <person name="Viragh M."/>
            <person name="Kuo A."/>
            <person name="Thoen E."/>
            <person name="Andreopoulos B."/>
            <person name="Lu D."/>
            <person name="Skrede I."/>
            <person name="Drula E."/>
            <person name="Henrissat B."/>
            <person name="Morin E."/>
            <person name="Kohler A."/>
            <person name="Barry K."/>
            <person name="LaButti K."/>
            <person name="Morin E."/>
            <person name="Salamov A."/>
            <person name="Lipzen A."/>
            <person name="Mereny Z."/>
            <person name="Hegedus B."/>
            <person name="Baldrian P."/>
            <person name="Stursova M."/>
            <person name="Weitz H."/>
            <person name="Taylor A."/>
            <person name="Grigoriev I.V."/>
            <person name="Nagy L.G."/>
            <person name="Martin F."/>
            <person name="Kauserud H."/>
        </authorList>
    </citation>
    <scope>NUCLEOTIDE SEQUENCE</scope>
    <source>
        <strain evidence="2">CBHHK182m</strain>
    </source>
</reference>
<evidence type="ECO:0000313" key="2">
    <source>
        <dbReference type="EMBL" id="KAJ7723217.1"/>
    </source>
</evidence>
<dbReference type="AlphaFoldDB" id="A0AAD7HL25"/>
<feature type="region of interest" description="Disordered" evidence="1">
    <location>
        <begin position="175"/>
        <end position="280"/>
    </location>
</feature>
<feature type="compositionally biased region" description="Low complexity" evidence="1">
    <location>
        <begin position="251"/>
        <end position="266"/>
    </location>
</feature>